<dbReference type="Proteomes" id="UP000188181">
    <property type="component" value="Chromosome"/>
</dbReference>
<reference evidence="6" key="1">
    <citation type="submission" date="2017-02" db="EMBL/GenBank/DDBJ databases">
        <title>Comparative genomics and description of representatives of a novel lineage of planctomycetes thriving in anoxic sediments.</title>
        <authorList>
            <person name="Spring S."/>
            <person name="Bunk B."/>
            <person name="Sproer C."/>
        </authorList>
    </citation>
    <scope>NUCLEOTIDE SEQUENCE [LARGE SCALE GENOMIC DNA]</scope>
    <source>
        <strain evidence="6">SM-Chi-D1</strain>
    </source>
</reference>
<evidence type="ECO:0000313" key="6">
    <source>
        <dbReference type="Proteomes" id="UP000188181"/>
    </source>
</evidence>
<dbReference type="NCBIfam" id="NF033788">
    <property type="entry name" value="HTH_metalloreg"/>
    <property type="match status" value="1"/>
</dbReference>
<dbReference type="EMBL" id="CP019646">
    <property type="protein sequence ID" value="AQQ71953.1"/>
    <property type="molecule type" value="Genomic_DNA"/>
</dbReference>
<dbReference type="RefSeq" id="WP_146684195.1">
    <property type="nucleotide sequence ID" value="NZ_CP019646.1"/>
</dbReference>
<keyword evidence="6" id="KW-1185">Reference proteome</keyword>
<dbReference type="SMART" id="SM00418">
    <property type="entry name" value="HTH_ARSR"/>
    <property type="match status" value="1"/>
</dbReference>
<gene>
    <name evidence="5" type="ORF">SMSP2_02332</name>
</gene>
<keyword evidence="2" id="KW-0238">DNA-binding</keyword>
<dbReference type="InterPro" id="IPR051081">
    <property type="entry name" value="HTH_MetalResp_TranReg"/>
</dbReference>
<dbReference type="STRING" id="1851148.SMSP2_02332"/>
<dbReference type="AlphaFoldDB" id="A0A1R7T5X7"/>
<dbReference type="PANTHER" id="PTHR33154:SF33">
    <property type="entry name" value="TRANSCRIPTIONAL REPRESSOR SDPR"/>
    <property type="match status" value="1"/>
</dbReference>
<evidence type="ECO:0000256" key="3">
    <source>
        <dbReference type="ARBA" id="ARBA00023163"/>
    </source>
</evidence>
<dbReference type="CDD" id="cd00090">
    <property type="entry name" value="HTH_ARSR"/>
    <property type="match status" value="1"/>
</dbReference>
<sequence length="95" mass="10627">MDRYQKIAQISKVLGVDTRVKMICLLAGKSLCVGALSHRLGITPAAVSQHLRILKSVGLVVPDKRGYFVHYSLNQNTLEHWRSEINNLLEIQGES</sequence>
<dbReference type="PROSITE" id="PS50987">
    <property type="entry name" value="HTH_ARSR_2"/>
    <property type="match status" value="1"/>
</dbReference>
<evidence type="ECO:0000256" key="2">
    <source>
        <dbReference type="ARBA" id="ARBA00023125"/>
    </source>
</evidence>
<keyword evidence="3" id="KW-0804">Transcription</keyword>
<dbReference type="PANTHER" id="PTHR33154">
    <property type="entry name" value="TRANSCRIPTIONAL REGULATOR, ARSR FAMILY"/>
    <property type="match status" value="1"/>
</dbReference>
<dbReference type="Gene3D" id="1.10.10.10">
    <property type="entry name" value="Winged helix-like DNA-binding domain superfamily/Winged helix DNA-binding domain"/>
    <property type="match status" value="1"/>
</dbReference>
<dbReference type="InterPro" id="IPR036388">
    <property type="entry name" value="WH-like_DNA-bd_sf"/>
</dbReference>
<dbReference type="GO" id="GO:0003677">
    <property type="term" value="F:DNA binding"/>
    <property type="evidence" value="ECO:0007669"/>
    <property type="project" value="UniProtKB-KW"/>
</dbReference>
<name>A0A1R7T5X7_9BACT</name>
<dbReference type="GO" id="GO:0003700">
    <property type="term" value="F:DNA-binding transcription factor activity"/>
    <property type="evidence" value="ECO:0007669"/>
    <property type="project" value="InterPro"/>
</dbReference>
<evidence type="ECO:0000259" key="4">
    <source>
        <dbReference type="PROSITE" id="PS50987"/>
    </source>
</evidence>
<dbReference type="Pfam" id="PF01022">
    <property type="entry name" value="HTH_5"/>
    <property type="match status" value="1"/>
</dbReference>
<dbReference type="SUPFAM" id="SSF46785">
    <property type="entry name" value="Winged helix' DNA-binding domain"/>
    <property type="match status" value="1"/>
</dbReference>
<evidence type="ECO:0000313" key="5">
    <source>
        <dbReference type="EMBL" id="AQQ71953.1"/>
    </source>
</evidence>
<protein>
    <recommendedName>
        <fullName evidence="4">HTH arsR-type domain-containing protein</fullName>
    </recommendedName>
</protein>
<dbReference type="InterPro" id="IPR011991">
    <property type="entry name" value="ArsR-like_HTH"/>
</dbReference>
<dbReference type="KEGG" id="pbas:SMSP2_02332"/>
<evidence type="ECO:0000256" key="1">
    <source>
        <dbReference type="ARBA" id="ARBA00023015"/>
    </source>
</evidence>
<feature type="domain" description="HTH arsR-type" evidence="4">
    <location>
        <begin position="1"/>
        <end position="95"/>
    </location>
</feature>
<keyword evidence="1" id="KW-0805">Transcription regulation</keyword>
<organism evidence="5 6">
    <name type="scientific">Limihaloglobus sulfuriphilus</name>
    <dbReference type="NCBI Taxonomy" id="1851148"/>
    <lineage>
        <taxon>Bacteria</taxon>
        <taxon>Pseudomonadati</taxon>
        <taxon>Planctomycetota</taxon>
        <taxon>Phycisphaerae</taxon>
        <taxon>Sedimentisphaerales</taxon>
        <taxon>Sedimentisphaeraceae</taxon>
        <taxon>Limihaloglobus</taxon>
    </lineage>
</organism>
<proteinExistence type="predicted"/>
<dbReference type="InterPro" id="IPR001845">
    <property type="entry name" value="HTH_ArsR_DNA-bd_dom"/>
</dbReference>
<dbReference type="InterPro" id="IPR036390">
    <property type="entry name" value="WH_DNA-bd_sf"/>
</dbReference>
<accession>A0A1R7T5X7</accession>
<dbReference type="PRINTS" id="PR00778">
    <property type="entry name" value="HTHARSR"/>
</dbReference>
<dbReference type="OrthoDB" id="9802016at2"/>